<proteinExistence type="predicted"/>
<sequence length="158" mass="18462">MAQGSVLSPYLYKVYTYDFPDYLTVSTCLFADDSAALTQGVHLNYTIKVMQNYLDVLEDWFTQWRIAVHVEKTQAIVFRKWGVIDPQCELTLFDNNIQWVSVVPYQCFHLDNRLTYKKHIDYLSDKFLGRIALAISPIGRNSPLSLENKVILYKKVLW</sequence>
<organism evidence="2 3">
    <name type="scientific">Trichonephila clavipes</name>
    <name type="common">Golden silk orbweaver</name>
    <name type="synonym">Nephila clavipes</name>
    <dbReference type="NCBI Taxonomy" id="2585209"/>
    <lineage>
        <taxon>Eukaryota</taxon>
        <taxon>Metazoa</taxon>
        <taxon>Ecdysozoa</taxon>
        <taxon>Arthropoda</taxon>
        <taxon>Chelicerata</taxon>
        <taxon>Arachnida</taxon>
        <taxon>Araneae</taxon>
        <taxon>Araneomorphae</taxon>
        <taxon>Entelegynae</taxon>
        <taxon>Araneoidea</taxon>
        <taxon>Nephilidae</taxon>
        <taxon>Trichonephila</taxon>
    </lineage>
</organism>
<dbReference type="PANTHER" id="PTHR36688:SF1">
    <property type="entry name" value="ENDONUCLEASE_EXONUCLEASE_PHOSPHATASE DOMAIN-CONTAINING PROTEIN"/>
    <property type="match status" value="1"/>
</dbReference>
<dbReference type="Pfam" id="PF00078">
    <property type="entry name" value="RVT_1"/>
    <property type="match status" value="1"/>
</dbReference>
<evidence type="ECO:0000259" key="1">
    <source>
        <dbReference type="PROSITE" id="PS50878"/>
    </source>
</evidence>
<keyword evidence="3" id="KW-1185">Reference proteome</keyword>
<gene>
    <name evidence="2" type="primary">pol_3515</name>
    <name evidence="2" type="ORF">TNCV_2659661</name>
</gene>
<evidence type="ECO:0000313" key="2">
    <source>
        <dbReference type="EMBL" id="GFX88555.1"/>
    </source>
</evidence>
<keyword evidence="2" id="KW-0808">Transferase</keyword>
<dbReference type="GO" id="GO:0003964">
    <property type="term" value="F:RNA-directed DNA polymerase activity"/>
    <property type="evidence" value="ECO:0007669"/>
    <property type="project" value="UniProtKB-KW"/>
</dbReference>
<dbReference type="AlphaFoldDB" id="A0A8X6R6Q9"/>
<feature type="domain" description="Reverse transcriptase" evidence="1">
    <location>
        <begin position="1"/>
        <end position="104"/>
    </location>
</feature>
<reference evidence="2" key="1">
    <citation type="submission" date="2020-08" db="EMBL/GenBank/DDBJ databases">
        <title>Multicomponent nature underlies the extraordinary mechanical properties of spider dragline silk.</title>
        <authorList>
            <person name="Kono N."/>
            <person name="Nakamura H."/>
            <person name="Mori M."/>
            <person name="Yoshida Y."/>
            <person name="Ohtoshi R."/>
            <person name="Malay A.D."/>
            <person name="Moran D.A.P."/>
            <person name="Tomita M."/>
            <person name="Numata K."/>
            <person name="Arakawa K."/>
        </authorList>
    </citation>
    <scope>NUCLEOTIDE SEQUENCE</scope>
</reference>
<protein>
    <submittedName>
        <fullName evidence="2">RNA-directed DNA polymerase from mobile element jockey</fullName>
    </submittedName>
</protein>
<name>A0A8X6R6Q9_TRICX</name>
<evidence type="ECO:0000313" key="3">
    <source>
        <dbReference type="Proteomes" id="UP000887159"/>
    </source>
</evidence>
<accession>A0A8X6R6Q9</accession>
<comment type="caution">
    <text evidence="2">The sequence shown here is derived from an EMBL/GenBank/DDBJ whole genome shotgun (WGS) entry which is preliminary data.</text>
</comment>
<dbReference type="EMBL" id="BMAU01021053">
    <property type="protein sequence ID" value="GFX88555.1"/>
    <property type="molecule type" value="Genomic_DNA"/>
</dbReference>
<dbReference type="InterPro" id="IPR000477">
    <property type="entry name" value="RT_dom"/>
</dbReference>
<dbReference type="InterPro" id="IPR052560">
    <property type="entry name" value="RdDP_mobile_element"/>
</dbReference>
<dbReference type="PANTHER" id="PTHR36688">
    <property type="entry name" value="ENDO/EXONUCLEASE/PHOSPHATASE DOMAIN-CONTAINING PROTEIN"/>
    <property type="match status" value="1"/>
</dbReference>
<dbReference type="PROSITE" id="PS50878">
    <property type="entry name" value="RT_POL"/>
    <property type="match status" value="1"/>
</dbReference>
<dbReference type="Proteomes" id="UP000887159">
    <property type="component" value="Unassembled WGS sequence"/>
</dbReference>
<keyword evidence="2" id="KW-0695">RNA-directed DNA polymerase</keyword>
<keyword evidence="2" id="KW-0548">Nucleotidyltransferase</keyword>